<dbReference type="Pfam" id="PF03888">
    <property type="entry name" value="MucB_RseB"/>
    <property type="match status" value="1"/>
</dbReference>
<feature type="chain" id="PRO_5042162741" evidence="5">
    <location>
        <begin position="23"/>
        <end position="326"/>
    </location>
</feature>
<dbReference type="GO" id="GO:0030288">
    <property type="term" value="C:outer membrane-bounded periplasmic space"/>
    <property type="evidence" value="ECO:0007669"/>
    <property type="project" value="TreeGrafter"/>
</dbReference>
<dbReference type="CDD" id="cd16327">
    <property type="entry name" value="RseB"/>
    <property type="match status" value="1"/>
</dbReference>
<organism evidence="8 9">
    <name type="scientific">Denitrificimonas caeni</name>
    <dbReference type="NCBI Taxonomy" id="521720"/>
    <lineage>
        <taxon>Bacteria</taxon>
        <taxon>Pseudomonadati</taxon>
        <taxon>Pseudomonadota</taxon>
        <taxon>Gammaproteobacteria</taxon>
        <taxon>Pseudomonadales</taxon>
        <taxon>Pseudomonadaceae</taxon>
        <taxon>Denitrificimonas</taxon>
    </lineage>
</organism>
<dbReference type="InterPro" id="IPR033436">
    <property type="entry name" value="MucB/RseB_C"/>
</dbReference>
<dbReference type="EMBL" id="CP114976">
    <property type="protein sequence ID" value="WBE24672.1"/>
    <property type="molecule type" value="Genomic_DNA"/>
</dbReference>
<evidence type="ECO:0000256" key="3">
    <source>
        <dbReference type="ARBA" id="ARBA00022729"/>
    </source>
</evidence>
<keyword evidence="9" id="KW-1185">Reference proteome</keyword>
<dbReference type="PANTHER" id="PTHR38782:SF1">
    <property type="entry name" value="SIGMA-E FACTOR REGULATORY PROTEIN RSEB"/>
    <property type="match status" value="1"/>
</dbReference>
<dbReference type="InterPro" id="IPR038484">
    <property type="entry name" value="MucB/RseB_C_sf"/>
</dbReference>
<dbReference type="RefSeq" id="WP_269817615.1">
    <property type="nucleotide sequence ID" value="NZ_CP114976.1"/>
</dbReference>
<sequence length="326" mass="35781">MLVKGLCSSAAVWAVLVGSAFAMQPSEQWLQRLQTAQATQSYQGAFIYERKGAFTSHQISRQISPEGQVIERFVQLSGPEHEVLRIDGQVACLSSSATDPLAAEAAWPIVNLEAQQLQEQYAIMELGETRVAGRMTSVLLFSPLDQYRYPVEIYVDQATDVPLKTLLLNEQGQLLERLQFVQFQEGSDLLPVDAELEQIVPSAKCATATQPAATAKLDVDVDWAVAWLPAGFTLVKSQYRQSPDSGNFVLSRMYSDGLASFSVFFESIDNLDIDGSRRQLGPTAVVSRKVEQGAEVLMVTVVGEIPIATAERIALSAEVEQEYSDD</sequence>
<dbReference type="GO" id="GO:0045152">
    <property type="term" value="F:antisigma factor binding"/>
    <property type="evidence" value="ECO:0007669"/>
    <property type="project" value="TreeGrafter"/>
</dbReference>
<proteinExistence type="inferred from homology"/>
<dbReference type="KEGG" id="dce:O6P33_09885"/>
<keyword evidence="3 5" id="KW-0732">Signal</keyword>
<evidence type="ECO:0000256" key="5">
    <source>
        <dbReference type="SAM" id="SignalP"/>
    </source>
</evidence>
<dbReference type="Gene3D" id="3.30.200.100">
    <property type="entry name" value="MucB/RseB, C-terminal domain"/>
    <property type="match status" value="1"/>
</dbReference>
<dbReference type="GO" id="GO:0032885">
    <property type="term" value="P:regulation of polysaccharide biosynthetic process"/>
    <property type="evidence" value="ECO:0007669"/>
    <property type="project" value="TreeGrafter"/>
</dbReference>
<reference evidence="8 9" key="1">
    <citation type="submission" date="2022-12" db="EMBL/GenBank/DDBJ databases">
        <title>Coexistence and Characterization of a Novel Tigecycline Resistance gene tet(X) variant and blaNDM-1 in a Pseudomonas caeni Isolate of Chicken Origin.</title>
        <authorList>
            <person name="Lu X."/>
            <person name="Zhang L."/>
            <person name="Li R."/>
            <person name="Wang Z."/>
        </authorList>
    </citation>
    <scope>NUCLEOTIDE SEQUENCE [LARGE SCALE GENOMIC DNA]</scope>
    <source>
        <strain evidence="8 9">CE14</strain>
    </source>
</reference>
<feature type="domain" description="MucB/RseB N-terminal" evidence="6">
    <location>
        <begin position="27"/>
        <end position="189"/>
    </location>
</feature>
<evidence type="ECO:0000313" key="8">
    <source>
        <dbReference type="EMBL" id="WBE24672.1"/>
    </source>
</evidence>
<feature type="signal peptide" evidence="5">
    <location>
        <begin position="1"/>
        <end position="22"/>
    </location>
</feature>
<dbReference type="InterPro" id="IPR033434">
    <property type="entry name" value="MucB/RseB_N"/>
</dbReference>
<evidence type="ECO:0000256" key="4">
    <source>
        <dbReference type="ARBA" id="ARBA00022764"/>
    </source>
</evidence>
<feature type="domain" description="MucB/RseB C-terminal" evidence="7">
    <location>
        <begin position="221"/>
        <end position="316"/>
    </location>
</feature>
<dbReference type="AlphaFoldDB" id="A0AAF0AKC6"/>
<dbReference type="Gene3D" id="2.50.20.10">
    <property type="entry name" value="Lipoprotein localisation LolA/LolB/LppX"/>
    <property type="match status" value="1"/>
</dbReference>
<name>A0AAF0AKC6_9GAMM</name>
<dbReference type="PIRSF" id="PIRSF005427">
    <property type="entry name" value="RseB"/>
    <property type="match status" value="1"/>
</dbReference>
<evidence type="ECO:0000256" key="2">
    <source>
        <dbReference type="ARBA" id="ARBA00008150"/>
    </source>
</evidence>
<comment type="subcellular location">
    <subcellularLocation>
        <location evidence="1">Periplasm</location>
    </subcellularLocation>
</comment>
<accession>A0AAF0AKC6</accession>
<protein>
    <submittedName>
        <fullName evidence="8">MucB/RseB C-terminal domain-containing protein</fullName>
    </submittedName>
</protein>
<dbReference type="InterPro" id="IPR005588">
    <property type="entry name" value="MucB_RseB"/>
</dbReference>
<comment type="similarity">
    <text evidence="2">Belongs to the RseB family.</text>
</comment>
<evidence type="ECO:0000256" key="1">
    <source>
        <dbReference type="ARBA" id="ARBA00004418"/>
    </source>
</evidence>
<evidence type="ECO:0000259" key="6">
    <source>
        <dbReference type="Pfam" id="PF03888"/>
    </source>
</evidence>
<dbReference type="PANTHER" id="PTHR38782">
    <property type="match status" value="1"/>
</dbReference>
<keyword evidence="4" id="KW-0574">Periplasm</keyword>
<evidence type="ECO:0000259" key="7">
    <source>
        <dbReference type="Pfam" id="PF17188"/>
    </source>
</evidence>
<evidence type="ECO:0000313" key="9">
    <source>
        <dbReference type="Proteomes" id="UP001212189"/>
    </source>
</evidence>
<dbReference type="Proteomes" id="UP001212189">
    <property type="component" value="Chromosome"/>
</dbReference>
<gene>
    <name evidence="8" type="ORF">O6P33_09885</name>
</gene>
<dbReference type="Pfam" id="PF17188">
    <property type="entry name" value="MucB_RseB_C"/>
    <property type="match status" value="1"/>
</dbReference>